<sequence length="201" mass="22452">MSVLTYLLTLPDQARVTLRMLAAHRVEGRSRIAAALRELEELRYLRRVVREGAGAGQVAAFYEVFDAPYEPGPPKGEIEKVQRSHVPSRRTKLAVHLLLSLAQVDYRLALTAAEARRLAPLVEEWWDLGATSAQVRAALTDGWLWRVPSARAVVEDRLRGRRPVPPTVAPVTTVEVKGRGPDAFGWRELVRALLKRRAVPA</sequence>
<dbReference type="AlphaFoldDB" id="A0A5N8XSP2"/>
<dbReference type="EMBL" id="VJZC01000405">
    <property type="protein sequence ID" value="MPY62374.1"/>
    <property type="molecule type" value="Genomic_DNA"/>
</dbReference>
<evidence type="ECO:0000313" key="2">
    <source>
        <dbReference type="Proteomes" id="UP000400924"/>
    </source>
</evidence>
<gene>
    <name evidence="1" type="ORF">FNH08_36075</name>
</gene>
<comment type="caution">
    <text evidence="1">The sequence shown here is derived from an EMBL/GenBank/DDBJ whole genome shotgun (WGS) entry which is preliminary data.</text>
</comment>
<evidence type="ECO:0000313" key="1">
    <source>
        <dbReference type="EMBL" id="MPY62374.1"/>
    </source>
</evidence>
<keyword evidence="2" id="KW-1185">Reference proteome</keyword>
<dbReference type="Proteomes" id="UP000400924">
    <property type="component" value="Unassembled WGS sequence"/>
</dbReference>
<name>A0A5N8XSP2_9ACTN</name>
<organism evidence="1 2">
    <name type="scientific">Streptomyces spongiae</name>
    <dbReference type="NCBI Taxonomy" id="565072"/>
    <lineage>
        <taxon>Bacteria</taxon>
        <taxon>Bacillati</taxon>
        <taxon>Actinomycetota</taxon>
        <taxon>Actinomycetes</taxon>
        <taxon>Kitasatosporales</taxon>
        <taxon>Streptomycetaceae</taxon>
        <taxon>Streptomyces</taxon>
    </lineage>
</organism>
<proteinExistence type="predicted"/>
<dbReference type="OrthoDB" id="9178552at2"/>
<accession>A0A5N8XSP2</accession>
<dbReference type="RefSeq" id="WP_152775742.1">
    <property type="nucleotide sequence ID" value="NZ_VJZC01000405.1"/>
</dbReference>
<reference evidence="1 2" key="1">
    <citation type="submission" date="2019-07" db="EMBL/GenBank/DDBJ databases">
        <title>New species of Amycolatopsis and Streptomyces.</title>
        <authorList>
            <person name="Duangmal K."/>
            <person name="Teo W.F.A."/>
            <person name="Lipun K."/>
        </authorList>
    </citation>
    <scope>NUCLEOTIDE SEQUENCE [LARGE SCALE GENOMIC DNA]</scope>
    <source>
        <strain evidence="1 2">NBRC 106415</strain>
    </source>
</reference>
<protein>
    <submittedName>
        <fullName evidence="1">Uncharacterized protein</fullName>
    </submittedName>
</protein>